<dbReference type="RefSeq" id="WP_092496739.1">
    <property type="nucleotide sequence ID" value="NZ_FOFG01000007.1"/>
</dbReference>
<dbReference type="PIRSF" id="PIRSF032146">
    <property type="entry name" value="UCP032146"/>
    <property type="match status" value="1"/>
</dbReference>
<evidence type="ECO:0000313" key="2">
    <source>
        <dbReference type="Proteomes" id="UP000199647"/>
    </source>
</evidence>
<dbReference type="AlphaFoldDB" id="A0A1H9ISN2"/>
<gene>
    <name evidence="1" type="ORF">SAMN05216548_107195</name>
</gene>
<organism evidence="1 2">
    <name type="scientific">Faunimonas pinastri</name>
    <dbReference type="NCBI Taxonomy" id="1855383"/>
    <lineage>
        <taxon>Bacteria</taxon>
        <taxon>Pseudomonadati</taxon>
        <taxon>Pseudomonadota</taxon>
        <taxon>Alphaproteobacteria</taxon>
        <taxon>Hyphomicrobiales</taxon>
        <taxon>Afifellaceae</taxon>
        <taxon>Faunimonas</taxon>
    </lineage>
</organism>
<accession>A0A1H9ISN2</accession>
<dbReference type="Proteomes" id="UP000199647">
    <property type="component" value="Unassembled WGS sequence"/>
</dbReference>
<dbReference type="OrthoDB" id="9798434at2"/>
<dbReference type="EMBL" id="FOFG01000007">
    <property type="protein sequence ID" value="SEQ77566.1"/>
    <property type="molecule type" value="Genomic_DNA"/>
</dbReference>
<keyword evidence="2" id="KW-1185">Reference proteome</keyword>
<reference evidence="1 2" key="1">
    <citation type="submission" date="2016-10" db="EMBL/GenBank/DDBJ databases">
        <authorList>
            <person name="de Groot N.N."/>
        </authorList>
    </citation>
    <scope>NUCLEOTIDE SEQUENCE [LARGE SCALE GENOMIC DNA]</scope>
    <source>
        <strain evidence="1 2">A52C2</strain>
    </source>
</reference>
<dbReference type="Pfam" id="PF06793">
    <property type="entry name" value="UPF0262"/>
    <property type="match status" value="1"/>
</dbReference>
<dbReference type="STRING" id="1855383.SAMN05216548_107195"/>
<proteinExistence type="predicted"/>
<dbReference type="InterPro" id="IPR008321">
    <property type="entry name" value="UCP032146"/>
</dbReference>
<evidence type="ECO:0000313" key="1">
    <source>
        <dbReference type="EMBL" id="SEQ77566.1"/>
    </source>
</evidence>
<protein>
    <submittedName>
        <fullName evidence="1">Uncharacterized protein, UPF0262 family</fullName>
    </submittedName>
</protein>
<name>A0A1H9ISN2_9HYPH</name>
<sequence>MDQETRNRLTEIVLDLPAGNGSAEMEQERSVAVRDLVAESEFEVATVPGPYRLNLSITEDRLVFDIMSETDESTATHPLSLVPFRRILKDYRIVCDSYREALRSGVVTRIEAIDMGRRGIHDEAAELLRARLSRTARMDFQTARRLFTLIAALHWRGTM</sequence>
<dbReference type="NCBIfam" id="NF002769">
    <property type="entry name" value="PRK02853.1"/>
    <property type="match status" value="1"/>
</dbReference>